<gene>
    <name evidence="1" type="ORF">H9872_01760</name>
</gene>
<proteinExistence type="predicted"/>
<reference evidence="1" key="2">
    <citation type="submission" date="2021-04" db="EMBL/GenBank/DDBJ databases">
        <authorList>
            <person name="Gilroy R."/>
        </authorList>
    </citation>
    <scope>NUCLEOTIDE SEQUENCE</scope>
    <source>
        <strain evidence="1">B5-657</strain>
    </source>
</reference>
<comment type="caution">
    <text evidence="1">The sequence shown here is derived from an EMBL/GenBank/DDBJ whole genome shotgun (WGS) entry which is preliminary data.</text>
</comment>
<dbReference type="AlphaFoldDB" id="A0A9E2KB65"/>
<dbReference type="Proteomes" id="UP000824229">
    <property type="component" value="Unassembled WGS sequence"/>
</dbReference>
<dbReference type="EMBL" id="JAHLFQ010000032">
    <property type="protein sequence ID" value="MBU3803472.1"/>
    <property type="molecule type" value="Genomic_DNA"/>
</dbReference>
<evidence type="ECO:0000313" key="2">
    <source>
        <dbReference type="Proteomes" id="UP000824229"/>
    </source>
</evidence>
<feature type="non-terminal residue" evidence="1">
    <location>
        <position position="1"/>
    </location>
</feature>
<organism evidence="1 2">
    <name type="scientific">Candidatus Cellulosilyticum pullistercoris</name>
    <dbReference type="NCBI Taxonomy" id="2838521"/>
    <lineage>
        <taxon>Bacteria</taxon>
        <taxon>Bacillati</taxon>
        <taxon>Bacillota</taxon>
        <taxon>Clostridia</taxon>
        <taxon>Lachnospirales</taxon>
        <taxon>Cellulosilyticaceae</taxon>
        <taxon>Cellulosilyticum</taxon>
    </lineage>
</organism>
<protein>
    <submittedName>
        <fullName evidence="1">Uncharacterized protein</fullName>
    </submittedName>
</protein>
<accession>A0A9E2KB65</accession>
<name>A0A9E2KB65_9FIRM</name>
<reference evidence="1" key="1">
    <citation type="journal article" date="2021" name="PeerJ">
        <title>Extensive microbial diversity within the chicken gut microbiome revealed by metagenomics and culture.</title>
        <authorList>
            <person name="Gilroy R."/>
            <person name="Ravi A."/>
            <person name="Getino M."/>
            <person name="Pursley I."/>
            <person name="Horton D.L."/>
            <person name="Alikhan N.F."/>
            <person name="Baker D."/>
            <person name="Gharbi K."/>
            <person name="Hall N."/>
            <person name="Watson M."/>
            <person name="Adriaenssens E.M."/>
            <person name="Foster-Nyarko E."/>
            <person name="Jarju S."/>
            <person name="Secka A."/>
            <person name="Antonio M."/>
            <person name="Oren A."/>
            <person name="Chaudhuri R.R."/>
            <person name="La Ragione R."/>
            <person name="Hildebrand F."/>
            <person name="Pallen M.J."/>
        </authorList>
    </citation>
    <scope>NUCLEOTIDE SEQUENCE</scope>
    <source>
        <strain evidence="1">B5-657</strain>
    </source>
</reference>
<evidence type="ECO:0000313" key="1">
    <source>
        <dbReference type="EMBL" id="MBU3803472.1"/>
    </source>
</evidence>
<sequence length="112" mass="12575">PLQMPLDSLKKLDLLKTTNKQVNKMAKKVLDLSHTLQPLEDELHEILAELIHLKEKESPLFGDAVEEFINKYGGSKYQSLDELLQSSAIQASYSASTHVAPLDDLLKDLIPH</sequence>